<feature type="domain" description="Neurotransmitter-gated ion-channel ligand-binding" evidence="2">
    <location>
        <begin position="132"/>
        <end position="281"/>
    </location>
</feature>
<gene>
    <name evidence="3" type="ORF">QR680_001537</name>
</gene>
<dbReference type="Gene3D" id="1.20.58.390">
    <property type="entry name" value="Neurotransmitter-gated ion-channel transmembrane domain"/>
    <property type="match status" value="1"/>
</dbReference>
<proteinExistence type="predicted"/>
<organism evidence="3 4">
    <name type="scientific">Steinernema hermaphroditum</name>
    <dbReference type="NCBI Taxonomy" id="289476"/>
    <lineage>
        <taxon>Eukaryota</taxon>
        <taxon>Metazoa</taxon>
        <taxon>Ecdysozoa</taxon>
        <taxon>Nematoda</taxon>
        <taxon>Chromadorea</taxon>
        <taxon>Rhabditida</taxon>
        <taxon>Tylenchina</taxon>
        <taxon>Panagrolaimomorpha</taxon>
        <taxon>Strongyloidoidea</taxon>
        <taxon>Steinernematidae</taxon>
        <taxon>Steinernema</taxon>
    </lineage>
</organism>
<dbReference type="InterPro" id="IPR006202">
    <property type="entry name" value="Neur_chan_lig-bd"/>
</dbReference>
<feature type="transmembrane region" description="Helical" evidence="1">
    <location>
        <begin position="445"/>
        <end position="465"/>
    </location>
</feature>
<keyword evidence="1" id="KW-0472">Membrane</keyword>
<evidence type="ECO:0000313" key="3">
    <source>
        <dbReference type="EMBL" id="KAK0396035.1"/>
    </source>
</evidence>
<dbReference type="EMBL" id="JAUCMV010000005">
    <property type="protein sequence ID" value="KAK0396035.1"/>
    <property type="molecule type" value="Genomic_DNA"/>
</dbReference>
<dbReference type="SUPFAM" id="SSF63712">
    <property type="entry name" value="Nicotinic receptor ligand binding domain-like"/>
    <property type="match status" value="1"/>
</dbReference>
<feature type="transmembrane region" description="Helical" evidence="1">
    <location>
        <begin position="312"/>
        <end position="329"/>
    </location>
</feature>
<comment type="caution">
    <text evidence="3">The sequence shown here is derived from an EMBL/GenBank/DDBJ whole genome shotgun (WGS) entry which is preliminary data.</text>
</comment>
<evidence type="ECO:0000259" key="2">
    <source>
        <dbReference type="Pfam" id="PF02931"/>
    </source>
</evidence>
<sequence>MRQPGQSREGRSEGSAVHDACSIYKHYINSSNSVFTPRQLSSFSFTMNTRWTLILSTVIVALVEAQFDQECKWRDNITDIDELAHHKYQVLEDCLFYKLSRDAGKLQGQGNALMVLPPTVAAHETLDIEVLNVNIRQMWMNEVWKEMHIDGYFTLSWKDRRLRWDVSDWKTDLLNVRSYGRVWVPDINSEKHQTSMQTSDYTTFQGTVAKSNGNITTRMEYRMQAHCDTDFTDFPDDKKKCCFTLKSTLYPQYIKYFLAAGDDQIDMSKLRTNWHIEESTIRQLADMDDPKAQVLQMCIGARRRSSTLRIELTIPVFISALLVFITPFFGKMDQQIYVKLFAILLQYMSFQFLVTRTPQVGMGEHVPKIYLFYVFTLIVTAISLVLTLLVSALSRIERRVPPAHRFTLLASVLNSTLCCAFEEGAKTDGTSSKDYKSDWVQIHVAINNLIAIVVMLAYAVGVIVITL</sequence>
<feature type="transmembrane region" description="Helical" evidence="1">
    <location>
        <begin position="369"/>
        <end position="394"/>
    </location>
</feature>
<dbReference type="Proteomes" id="UP001175271">
    <property type="component" value="Unassembled WGS sequence"/>
</dbReference>
<evidence type="ECO:0000256" key="1">
    <source>
        <dbReference type="SAM" id="Phobius"/>
    </source>
</evidence>
<protein>
    <recommendedName>
        <fullName evidence="2">Neurotransmitter-gated ion-channel ligand-binding domain-containing protein</fullName>
    </recommendedName>
</protein>
<name>A0AA39LG90_9BILA</name>
<dbReference type="InterPro" id="IPR038050">
    <property type="entry name" value="Neuro_actylchol_rec"/>
</dbReference>
<keyword evidence="1" id="KW-0812">Transmembrane</keyword>
<dbReference type="FunFam" id="2.70.170.10:FF:000056">
    <property type="entry name" value="Ligand-Gated ion Channel"/>
    <property type="match status" value="1"/>
</dbReference>
<dbReference type="InterPro" id="IPR036734">
    <property type="entry name" value="Neur_chan_lig-bd_sf"/>
</dbReference>
<keyword evidence="1" id="KW-1133">Transmembrane helix</keyword>
<reference evidence="3" key="1">
    <citation type="submission" date="2023-06" db="EMBL/GenBank/DDBJ databases">
        <title>Genomic analysis of the entomopathogenic nematode Steinernema hermaphroditum.</title>
        <authorList>
            <person name="Schwarz E.M."/>
            <person name="Heppert J.K."/>
            <person name="Baniya A."/>
            <person name="Schwartz H.T."/>
            <person name="Tan C.-H."/>
            <person name="Antoshechkin I."/>
            <person name="Sternberg P.W."/>
            <person name="Goodrich-Blair H."/>
            <person name="Dillman A.R."/>
        </authorList>
    </citation>
    <scope>NUCLEOTIDE SEQUENCE</scope>
    <source>
        <strain evidence="3">PS9179</strain>
        <tissue evidence="3">Whole animal</tissue>
    </source>
</reference>
<accession>A0AA39LG90</accession>
<feature type="transmembrane region" description="Helical" evidence="1">
    <location>
        <begin position="336"/>
        <end position="354"/>
    </location>
</feature>
<dbReference type="GO" id="GO:0004888">
    <property type="term" value="F:transmembrane signaling receptor activity"/>
    <property type="evidence" value="ECO:0007669"/>
    <property type="project" value="InterPro"/>
</dbReference>
<evidence type="ECO:0000313" key="4">
    <source>
        <dbReference type="Proteomes" id="UP001175271"/>
    </source>
</evidence>
<dbReference type="AlphaFoldDB" id="A0AA39LG90"/>
<dbReference type="GO" id="GO:0016020">
    <property type="term" value="C:membrane"/>
    <property type="evidence" value="ECO:0007669"/>
    <property type="project" value="InterPro"/>
</dbReference>
<dbReference type="Gene3D" id="2.70.170.10">
    <property type="entry name" value="Neurotransmitter-gated ion-channel ligand-binding domain"/>
    <property type="match status" value="1"/>
</dbReference>
<dbReference type="GO" id="GO:0005230">
    <property type="term" value="F:extracellular ligand-gated monoatomic ion channel activity"/>
    <property type="evidence" value="ECO:0007669"/>
    <property type="project" value="InterPro"/>
</dbReference>
<dbReference type="InterPro" id="IPR006201">
    <property type="entry name" value="Neur_channel"/>
</dbReference>
<dbReference type="PANTHER" id="PTHR18945">
    <property type="entry name" value="NEUROTRANSMITTER GATED ION CHANNEL"/>
    <property type="match status" value="1"/>
</dbReference>
<keyword evidence="4" id="KW-1185">Reference proteome</keyword>
<dbReference type="Pfam" id="PF02931">
    <property type="entry name" value="Neur_chan_LBD"/>
    <property type="match status" value="1"/>
</dbReference>